<comment type="caution">
    <text evidence="1">The sequence shown here is derived from an EMBL/GenBank/DDBJ whole genome shotgun (WGS) entry which is preliminary data.</text>
</comment>
<evidence type="ECO:0000313" key="1">
    <source>
        <dbReference type="EMBL" id="KAK3049715.1"/>
    </source>
</evidence>
<name>A0ACC3CX92_9PEZI</name>
<evidence type="ECO:0000313" key="2">
    <source>
        <dbReference type="Proteomes" id="UP001186974"/>
    </source>
</evidence>
<feature type="non-terminal residue" evidence="1">
    <location>
        <position position="68"/>
    </location>
</feature>
<protein>
    <submittedName>
        <fullName evidence="1">Uncharacterized protein</fullName>
    </submittedName>
</protein>
<accession>A0ACC3CX92</accession>
<keyword evidence="2" id="KW-1185">Reference proteome</keyword>
<dbReference type="EMBL" id="JAWDJW010010182">
    <property type="protein sequence ID" value="KAK3049715.1"/>
    <property type="molecule type" value="Genomic_DNA"/>
</dbReference>
<organism evidence="1 2">
    <name type="scientific">Coniosporium uncinatum</name>
    <dbReference type="NCBI Taxonomy" id="93489"/>
    <lineage>
        <taxon>Eukaryota</taxon>
        <taxon>Fungi</taxon>
        <taxon>Dikarya</taxon>
        <taxon>Ascomycota</taxon>
        <taxon>Pezizomycotina</taxon>
        <taxon>Dothideomycetes</taxon>
        <taxon>Dothideomycetes incertae sedis</taxon>
        <taxon>Coniosporium</taxon>
    </lineage>
</organism>
<sequence>MAGTPTSHPSFYALIDYEDLYVQPLIISALKTRLPPNSYTPIADLSQYPSSGGPLLQFRAYESLIFEF</sequence>
<gene>
    <name evidence="1" type="ORF">LTS18_012713</name>
</gene>
<dbReference type="Proteomes" id="UP001186974">
    <property type="component" value="Unassembled WGS sequence"/>
</dbReference>
<proteinExistence type="predicted"/>
<reference evidence="1" key="1">
    <citation type="submission" date="2024-09" db="EMBL/GenBank/DDBJ databases">
        <title>Black Yeasts Isolated from many extreme environments.</title>
        <authorList>
            <person name="Coleine C."/>
            <person name="Stajich J.E."/>
            <person name="Selbmann L."/>
        </authorList>
    </citation>
    <scope>NUCLEOTIDE SEQUENCE</scope>
    <source>
        <strain evidence="1">CCFEE 5737</strain>
    </source>
</reference>